<keyword evidence="4" id="KW-0963">Cytoplasm</keyword>
<evidence type="ECO:0000256" key="3">
    <source>
        <dbReference type="ARBA" id="ARBA00006577"/>
    </source>
</evidence>
<dbReference type="InterPro" id="IPR001179">
    <property type="entry name" value="PPIase_FKBP_dom"/>
</dbReference>
<dbReference type="RefSeq" id="WP_167695140.1">
    <property type="nucleotide sequence ID" value="NZ_CP118181.1"/>
</dbReference>
<organism evidence="12 13">
    <name type="scientific">Entomospira culicis</name>
    <dbReference type="NCBI Taxonomy" id="2719989"/>
    <lineage>
        <taxon>Bacteria</taxon>
        <taxon>Pseudomonadati</taxon>
        <taxon>Spirochaetota</taxon>
        <taxon>Spirochaetia</taxon>
        <taxon>Spirochaetales</taxon>
        <taxon>Spirochaetaceae</taxon>
        <taxon>Entomospira</taxon>
    </lineage>
</organism>
<dbReference type="Gene3D" id="3.10.50.40">
    <property type="match status" value="1"/>
</dbReference>
<sequence length="166" mass="18458">MKISHNSAVIFNYSIKDEHGTLLESNANEHVGYIHGSGTTLPGFEAALDQKEAGYTTTIVLSPEEAFGHHDESLIIQVPIDDFHGQDLSLNMEFVMDEGEADEAGTIVWRISELGDETVTLDGNHPYAGKTLTFDIEVKEVRTATDEELEHGHLHFEGDEHHHHDN</sequence>
<dbReference type="AlphaFoldDB" id="A0A968KWC2"/>
<proteinExistence type="inferred from homology"/>
<evidence type="ECO:0000256" key="8">
    <source>
        <dbReference type="ARBA" id="ARBA00037071"/>
    </source>
</evidence>
<evidence type="ECO:0000256" key="4">
    <source>
        <dbReference type="ARBA" id="ARBA00022490"/>
    </source>
</evidence>
<dbReference type="GO" id="GO:0003755">
    <property type="term" value="F:peptidyl-prolyl cis-trans isomerase activity"/>
    <property type="evidence" value="ECO:0007669"/>
    <property type="project" value="UniProtKB-UniRule"/>
</dbReference>
<evidence type="ECO:0000259" key="11">
    <source>
        <dbReference type="PROSITE" id="PS50059"/>
    </source>
</evidence>
<keyword evidence="13" id="KW-1185">Reference proteome</keyword>
<evidence type="ECO:0000313" key="12">
    <source>
        <dbReference type="EMBL" id="NIZ69037.1"/>
    </source>
</evidence>
<dbReference type="EC" id="5.2.1.8" evidence="10"/>
<feature type="domain" description="PPIase FKBP-type" evidence="11">
    <location>
        <begin position="6"/>
        <end position="79"/>
    </location>
</feature>
<dbReference type="Pfam" id="PF00254">
    <property type="entry name" value="FKBP_C"/>
    <property type="match status" value="1"/>
</dbReference>
<comment type="function">
    <text evidence="8">Also involved in hydrogenase metallocenter assembly, probably by participating in the nickel insertion step. This function in hydrogenase biosynthesis requires chaperone activity and the presence of the metal-binding domain, but not PPIase activity.</text>
</comment>
<reference evidence="12" key="1">
    <citation type="submission" date="2020-03" db="EMBL/GenBank/DDBJ databases">
        <title>Spirochaetal bacteria isolated from arthropods constitute a novel genus Entomospira genus novum within the order Spirochaetales.</title>
        <authorList>
            <person name="Grana-Miraglia L."/>
            <person name="Sikutova S."/>
            <person name="Fingerle V."/>
            <person name="Sing A."/>
            <person name="Castillo-Ramirez S."/>
            <person name="Margos G."/>
            <person name="Rudolf I."/>
        </authorList>
    </citation>
    <scope>NUCLEOTIDE SEQUENCE</scope>
    <source>
        <strain evidence="12">BR149</strain>
    </source>
</reference>
<comment type="catalytic activity">
    <reaction evidence="1 9 10">
        <text>[protein]-peptidylproline (omega=180) = [protein]-peptidylproline (omega=0)</text>
        <dbReference type="Rhea" id="RHEA:16237"/>
        <dbReference type="Rhea" id="RHEA-COMP:10747"/>
        <dbReference type="Rhea" id="RHEA-COMP:10748"/>
        <dbReference type="ChEBI" id="CHEBI:83833"/>
        <dbReference type="ChEBI" id="CHEBI:83834"/>
        <dbReference type="EC" id="5.2.1.8"/>
    </reaction>
</comment>
<name>A0A968KWC2_9SPIO</name>
<evidence type="ECO:0000256" key="1">
    <source>
        <dbReference type="ARBA" id="ARBA00000971"/>
    </source>
</evidence>
<dbReference type="Proteomes" id="UP000778951">
    <property type="component" value="Unassembled WGS sequence"/>
</dbReference>
<evidence type="ECO:0000256" key="7">
    <source>
        <dbReference type="ARBA" id="ARBA00023235"/>
    </source>
</evidence>
<comment type="similarity">
    <text evidence="3 10">Belongs to the FKBP-type PPIase family.</text>
</comment>
<keyword evidence="7 9" id="KW-0413">Isomerase</keyword>
<keyword evidence="6" id="KW-0143">Chaperone</keyword>
<evidence type="ECO:0000256" key="5">
    <source>
        <dbReference type="ARBA" id="ARBA00023110"/>
    </source>
</evidence>
<comment type="subcellular location">
    <subcellularLocation>
        <location evidence="2">Cytoplasm</location>
    </subcellularLocation>
</comment>
<dbReference type="PANTHER" id="PTHR47861">
    <property type="entry name" value="FKBP-TYPE PEPTIDYL-PROLYL CIS-TRANS ISOMERASE SLYD"/>
    <property type="match status" value="1"/>
</dbReference>
<dbReference type="GO" id="GO:0005737">
    <property type="term" value="C:cytoplasm"/>
    <property type="evidence" value="ECO:0007669"/>
    <property type="project" value="UniProtKB-SubCell"/>
</dbReference>
<protein>
    <recommendedName>
        <fullName evidence="10">Peptidyl-prolyl cis-trans isomerase</fullName>
        <ecNumber evidence="10">5.2.1.8</ecNumber>
    </recommendedName>
</protein>
<gene>
    <name evidence="12" type="ORF">HCT48_02265</name>
</gene>
<evidence type="ECO:0000256" key="2">
    <source>
        <dbReference type="ARBA" id="ARBA00004496"/>
    </source>
</evidence>
<evidence type="ECO:0000256" key="9">
    <source>
        <dbReference type="PROSITE-ProRule" id="PRU00277"/>
    </source>
</evidence>
<evidence type="ECO:0000256" key="10">
    <source>
        <dbReference type="RuleBase" id="RU003915"/>
    </source>
</evidence>
<keyword evidence="5 9" id="KW-0697">Rotamase</keyword>
<dbReference type="PROSITE" id="PS50059">
    <property type="entry name" value="FKBP_PPIASE"/>
    <property type="match status" value="1"/>
</dbReference>
<dbReference type="PANTHER" id="PTHR47861:SF3">
    <property type="entry name" value="FKBP-TYPE PEPTIDYL-PROLYL CIS-TRANS ISOMERASE SLYD"/>
    <property type="match status" value="1"/>
</dbReference>
<dbReference type="EMBL" id="JAATLM010000001">
    <property type="protein sequence ID" value="NIZ69037.1"/>
    <property type="molecule type" value="Genomic_DNA"/>
</dbReference>
<dbReference type="SUPFAM" id="SSF54534">
    <property type="entry name" value="FKBP-like"/>
    <property type="match status" value="1"/>
</dbReference>
<evidence type="ECO:0000313" key="13">
    <source>
        <dbReference type="Proteomes" id="UP000778951"/>
    </source>
</evidence>
<comment type="caution">
    <text evidence="12">The sequence shown here is derived from an EMBL/GenBank/DDBJ whole genome shotgun (WGS) entry which is preliminary data.</text>
</comment>
<dbReference type="InterPro" id="IPR046357">
    <property type="entry name" value="PPIase_dom_sf"/>
</dbReference>
<accession>A0A968KWC2</accession>
<dbReference type="GO" id="GO:0042026">
    <property type="term" value="P:protein refolding"/>
    <property type="evidence" value="ECO:0007669"/>
    <property type="project" value="UniProtKB-ARBA"/>
</dbReference>
<evidence type="ECO:0000256" key="6">
    <source>
        <dbReference type="ARBA" id="ARBA00023186"/>
    </source>
</evidence>